<accession>A0A1T5KJ00</accession>
<dbReference type="Proteomes" id="UP000190961">
    <property type="component" value="Unassembled WGS sequence"/>
</dbReference>
<dbReference type="Gene3D" id="2.60.40.10">
    <property type="entry name" value="Immunoglobulins"/>
    <property type="match status" value="1"/>
</dbReference>
<proteinExistence type="inferred from homology"/>
<feature type="domain" description="Glycoside hydrolase family 5" evidence="8">
    <location>
        <begin position="170"/>
        <end position="473"/>
    </location>
</feature>
<gene>
    <name evidence="10" type="ORF">SAMN05660236_2250</name>
</gene>
<dbReference type="Pfam" id="PF13004">
    <property type="entry name" value="BACON"/>
    <property type="match status" value="1"/>
</dbReference>
<feature type="domain" description="BACON" evidence="9">
    <location>
        <begin position="68"/>
        <end position="125"/>
    </location>
</feature>
<dbReference type="InterPro" id="IPR017853">
    <property type="entry name" value="GH"/>
</dbReference>
<evidence type="ECO:0000256" key="6">
    <source>
        <dbReference type="ARBA" id="ARBA00023326"/>
    </source>
</evidence>
<dbReference type="GO" id="GO:0009986">
    <property type="term" value="C:cell surface"/>
    <property type="evidence" value="ECO:0007669"/>
    <property type="project" value="TreeGrafter"/>
</dbReference>
<keyword evidence="2 7" id="KW-0378">Hydrolase</keyword>
<protein>
    <submittedName>
        <fullName evidence="10">Aryl-phospho-beta-D-glucosidase BglC, GH1 family</fullName>
    </submittedName>
</protein>
<dbReference type="SUPFAM" id="SSF51445">
    <property type="entry name" value="(Trans)glycosidases"/>
    <property type="match status" value="1"/>
</dbReference>
<evidence type="ECO:0000313" key="11">
    <source>
        <dbReference type="Proteomes" id="UP000190961"/>
    </source>
</evidence>
<dbReference type="PANTHER" id="PTHR31297:SF41">
    <property type="entry name" value="ENDOGLUCANASE, PUTATIVE (AFU_ORTHOLOGUE AFUA_5G01830)-RELATED"/>
    <property type="match status" value="1"/>
</dbReference>
<sequence length="497" mass="55054">MMNGLYKKFLLPMLLAVVFISGCKEDDEAPVLSVSGPDIEIPAGGGAPRISISELGGISEVTISCNAKWRISNSAAWLGMSQASGESGTHTVELNAESNTTGTTRTATLTVSSDNGQSRRLIVSQISQLYPSYNLSPQPPDATGMSSTAVELAAKMSMGMGINIGNTMETPNEGDWQNGNKVTESYIKFLKATGFKAIRIPCAYNWGHLSDPAKAKIDPAWLNRVKEVVGWCVDNDMYVMLNIHWDKGWLENNITLEKKDSVNAKQKAFWEQIATTLRDFDEHVLFASANEPWCWDAEIMAILNSYHETFIKAVRATGGRNSNRVLVVQGPSGSSEYTSKLMTTLPHDPVPNKLMVEVHFYSPYPFIMGQDLPDVLAAYYWGAGNHSTIEPERNATFGEEDAVIAELGMMKKFVDRGIPVILGEYGDYRRTAETNTGTPKDPEMHKKSVEYWLTFSTKTMRANGLLPFWWEVGQVFDRKNNVVKDQDMLDAIIAGYK</sequence>
<dbReference type="AlphaFoldDB" id="A0A1T5KJ00"/>
<evidence type="ECO:0000256" key="4">
    <source>
        <dbReference type="ARBA" id="ARBA00023277"/>
    </source>
</evidence>
<dbReference type="PROSITE" id="PS51257">
    <property type="entry name" value="PROKAR_LIPOPROTEIN"/>
    <property type="match status" value="1"/>
</dbReference>
<dbReference type="Gene3D" id="3.20.20.80">
    <property type="entry name" value="Glycosidases"/>
    <property type="match status" value="1"/>
</dbReference>
<dbReference type="GO" id="GO:0005576">
    <property type="term" value="C:extracellular region"/>
    <property type="evidence" value="ECO:0007669"/>
    <property type="project" value="TreeGrafter"/>
</dbReference>
<keyword evidence="5 7" id="KW-0326">Glycosidase</keyword>
<dbReference type="Pfam" id="PF00150">
    <property type="entry name" value="Cellulase"/>
    <property type="match status" value="1"/>
</dbReference>
<dbReference type="InterPro" id="IPR050386">
    <property type="entry name" value="Glycosyl_hydrolase_5"/>
</dbReference>
<evidence type="ECO:0000256" key="7">
    <source>
        <dbReference type="RuleBase" id="RU361153"/>
    </source>
</evidence>
<evidence type="ECO:0000256" key="3">
    <source>
        <dbReference type="ARBA" id="ARBA00023001"/>
    </source>
</evidence>
<organism evidence="10 11">
    <name type="scientific">Ohtaekwangia koreensis</name>
    <dbReference type="NCBI Taxonomy" id="688867"/>
    <lineage>
        <taxon>Bacteria</taxon>
        <taxon>Pseudomonadati</taxon>
        <taxon>Bacteroidota</taxon>
        <taxon>Cytophagia</taxon>
        <taxon>Cytophagales</taxon>
        <taxon>Fulvivirgaceae</taxon>
        <taxon>Ohtaekwangia</taxon>
    </lineage>
</organism>
<evidence type="ECO:0000256" key="2">
    <source>
        <dbReference type="ARBA" id="ARBA00022801"/>
    </source>
</evidence>
<keyword evidence="11" id="KW-1185">Reference proteome</keyword>
<keyword evidence="6" id="KW-0624">Polysaccharide degradation</keyword>
<evidence type="ECO:0000256" key="1">
    <source>
        <dbReference type="ARBA" id="ARBA00005641"/>
    </source>
</evidence>
<dbReference type="GO" id="GO:0008422">
    <property type="term" value="F:beta-glucosidase activity"/>
    <property type="evidence" value="ECO:0007669"/>
    <property type="project" value="TreeGrafter"/>
</dbReference>
<reference evidence="10 11" key="1">
    <citation type="submission" date="2017-02" db="EMBL/GenBank/DDBJ databases">
        <authorList>
            <person name="Peterson S.W."/>
        </authorList>
    </citation>
    <scope>NUCLEOTIDE SEQUENCE [LARGE SCALE GENOMIC DNA]</scope>
    <source>
        <strain evidence="10 11">DSM 25262</strain>
    </source>
</reference>
<evidence type="ECO:0000256" key="5">
    <source>
        <dbReference type="ARBA" id="ARBA00023295"/>
    </source>
</evidence>
<name>A0A1T5KJ00_9BACT</name>
<comment type="similarity">
    <text evidence="1 7">Belongs to the glycosyl hydrolase 5 (cellulase A) family.</text>
</comment>
<dbReference type="GO" id="GO:0030245">
    <property type="term" value="P:cellulose catabolic process"/>
    <property type="evidence" value="ECO:0007669"/>
    <property type="project" value="UniProtKB-KW"/>
</dbReference>
<dbReference type="RefSeq" id="WP_079686717.1">
    <property type="nucleotide sequence ID" value="NZ_FUZU01000001.1"/>
</dbReference>
<keyword evidence="4" id="KW-0119">Carbohydrate metabolism</keyword>
<evidence type="ECO:0000259" key="9">
    <source>
        <dbReference type="Pfam" id="PF13004"/>
    </source>
</evidence>
<dbReference type="InterPro" id="IPR024361">
    <property type="entry name" value="BACON"/>
</dbReference>
<dbReference type="InterPro" id="IPR013783">
    <property type="entry name" value="Ig-like_fold"/>
</dbReference>
<dbReference type="PANTHER" id="PTHR31297">
    <property type="entry name" value="GLUCAN ENDO-1,6-BETA-GLUCOSIDASE B"/>
    <property type="match status" value="1"/>
</dbReference>
<keyword evidence="3" id="KW-0136">Cellulose degradation</keyword>
<evidence type="ECO:0000313" key="10">
    <source>
        <dbReference type="EMBL" id="SKC63724.1"/>
    </source>
</evidence>
<dbReference type="EMBL" id="FUZU01000001">
    <property type="protein sequence ID" value="SKC63724.1"/>
    <property type="molecule type" value="Genomic_DNA"/>
</dbReference>
<dbReference type="STRING" id="688867.SAMN05660236_2250"/>
<evidence type="ECO:0000259" key="8">
    <source>
        <dbReference type="Pfam" id="PF00150"/>
    </source>
</evidence>
<dbReference type="InterPro" id="IPR001547">
    <property type="entry name" value="Glyco_hydro_5"/>
</dbReference>